<keyword evidence="4" id="KW-0560">Oxidoreductase</keyword>
<dbReference type="Proteomes" id="UP001458946">
    <property type="component" value="Unassembled WGS sequence"/>
</dbReference>
<reference evidence="9 10" key="1">
    <citation type="submission" date="2024-02" db="EMBL/GenBank/DDBJ databases">
        <title>Deinococcus xinjiangensis NBRC 107630.</title>
        <authorList>
            <person name="Ichikawa N."/>
            <person name="Katano-Makiyama Y."/>
            <person name="Hidaka K."/>
        </authorList>
    </citation>
    <scope>NUCLEOTIDE SEQUENCE [LARGE SCALE GENOMIC DNA]</scope>
    <source>
        <strain evidence="9 10">NBRC 107630</strain>
    </source>
</reference>
<evidence type="ECO:0000256" key="2">
    <source>
        <dbReference type="ARBA" id="ARBA00022559"/>
    </source>
</evidence>
<name>A0ABP9V6N5_9DEIO</name>
<accession>A0ABP9V6N5</accession>
<keyword evidence="3" id="KW-0479">Metal-binding</keyword>
<feature type="domain" description="Dyp-type peroxidase N-terminal" evidence="7">
    <location>
        <begin position="21"/>
        <end position="131"/>
    </location>
</feature>
<proteinExistence type="inferred from homology"/>
<keyword evidence="5" id="KW-0408">Iron</keyword>
<keyword evidence="2 9" id="KW-0575">Peroxidase</keyword>
<dbReference type="NCBIfam" id="TIGR01413">
    <property type="entry name" value="Dyp_perox_fam"/>
    <property type="match status" value="1"/>
</dbReference>
<dbReference type="GO" id="GO:0004601">
    <property type="term" value="F:peroxidase activity"/>
    <property type="evidence" value="ECO:0007669"/>
    <property type="project" value="UniProtKB-KW"/>
</dbReference>
<evidence type="ECO:0000256" key="4">
    <source>
        <dbReference type="ARBA" id="ARBA00023002"/>
    </source>
</evidence>
<dbReference type="InterPro" id="IPR006314">
    <property type="entry name" value="Dyp_peroxidase"/>
</dbReference>
<evidence type="ECO:0000256" key="3">
    <source>
        <dbReference type="ARBA" id="ARBA00022723"/>
    </source>
</evidence>
<dbReference type="InterPro" id="IPR048327">
    <property type="entry name" value="Dyp_perox_N"/>
</dbReference>
<sequence length="305" mass="34278">MGDTSIPYQTGVLAYRTNSGRFLVLRLKNGDLDALKRQVVKFYKTRHLFTHRQPPLVLNTALSFGYDLWSKLHPDPVAGFHPLEPIEGPHPLPALPADIFVHITAENADICYQMARSLINGWDDVEVLDERVAFTHMGGRDLTGFVDGIENPLTPDDRRKAILIPEGPFQNGAFLLAQRFVHDLNKWHATSIDEQQRTFGRTKLQGVEFPDDEKPANAHIARVNIGIDVVRHNMPYGDASGDQGVYFILYAQQLSTIDTQLKRMYGQVPDGITDHLLDFTQSMGGAYYFAPSQTMLNEIMGVDDD</sequence>
<evidence type="ECO:0000313" key="9">
    <source>
        <dbReference type="EMBL" id="GAA5500351.1"/>
    </source>
</evidence>
<evidence type="ECO:0000259" key="7">
    <source>
        <dbReference type="Pfam" id="PF04261"/>
    </source>
</evidence>
<evidence type="ECO:0000256" key="1">
    <source>
        <dbReference type="ARBA" id="ARBA00001970"/>
    </source>
</evidence>
<evidence type="ECO:0000256" key="6">
    <source>
        <dbReference type="ARBA" id="ARBA00025737"/>
    </source>
</evidence>
<organism evidence="9 10">
    <name type="scientific">Deinococcus xinjiangensis</name>
    <dbReference type="NCBI Taxonomy" id="457454"/>
    <lineage>
        <taxon>Bacteria</taxon>
        <taxon>Thermotogati</taxon>
        <taxon>Deinococcota</taxon>
        <taxon>Deinococci</taxon>
        <taxon>Deinococcales</taxon>
        <taxon>Deinococcaceae</taxon>
        <taxon>Deinococcus</taxon>
    </lineage>
</organism>
<dbReference type="InterPro" id="IPR048328">
    <property type="entry name" value="Dyp_perox_C"/>
</dbReference>
<evidence type="ECO:0000259" key="8">
    <source>
        <dbReference type="Pfam" id="PF20628"/>
    </source>
</evidence>
<evidence type="ECO:0000256" key="5">
    <source>
        <dbReference type="ARBA" id="ARBA00023004"/>
    </source>
</evidence>
<dbReference type="InterPro" id="IPR011008">
    <property type="entry name" value="Dimeric_a/b-barrel"/>
</dbReference>
<dbReference type="PANTHER" id="PTHR30521:SF0">
    <property type="entry name" value="DYP-TYPE PEROXIDASE FAMILY PROTEIN"/>
    <property type="match status" value="1"/>
</dbReference>
<evidence type="ECO:0000313" key="10">
    <source>
        <dbReference type="Proteomes" id="UP001458946"/>
    </source>
</evidence>
<dbReference type="RefSeq" id="WP_353540341.1">
    <property type="nucleotide sequence ID" value="NZ_BAABRN010000001.1"/>
</dbReference>
<dbReference type="PANTHER" id="PTHR30521">
    <property type="entry name" value="DEFERROCHELATASE/PEROXIDASE"/>
    <property type="match status" value="1"/>
</dbReference>
<dbReference type="Pfam" id="PF20628">
    <property type="entry name" value="Dyp_perox_C"/>
    <property type="match status" value="1"/>
</dbReference>
<dbReference type="EMBL" id="BAABRN010000001">
    <property type="protein sequence ID" value="GAA5500351.1"/>
    <property type="molecule type" value="Genomic_DNA"/>
</dbReference>
<dbReference type="PROSITE" id="PS51404">
    <property type="entry name" value="DYP_PEROXIDASE"/>
    <property type="match status" value="1"/>
</dbReference>
<dbReference type="SUPFAM" id="SSF54909">
    <property type="entry name" value="Dimeric alpha+beta barrel"/>
    <property type="match status" value="1"/>
</dbReference>
<protein>
    <submittedName>
        <fullName evidence="9">Dye-decolorizing peroxidase YfeX</fullName>
    </submittedName>
</protein>
<comment type="similarity">
    <text evidence="6">Belongs to the DyP-type peroxidase family.</text>
</comment>
<feature type="domain" description="Dyp-type peroxidase C-terminal" evidence="8">
    <location>
        <begin position="140"/>
        <end position="294"/>
    </location>
</feature>
<gene>
    <name evidence="9" type="primary">yfeX</name>
    <name evidence="9" type="ORF">Dxin01_00071</name>
</gene>
<comment type="cofactor">
    <cofactor evidence="1">
        <name>heme b</name>
        <dbReference type="ChEBI" id="CHEBI:60344"/>
    </cofactor>
</comment>
<dbReference type="Pfam" id="PF04261">
    <property type="entry name" value="Dyp_perox_N"/>
    <property type="match status" value="1"/>
</dbReference>
<comment type="caution">
    <text evidence="9">The sequence shown here is derived from an EMBL/GenBank/DDBJ whole genome shotgun (WGS) entry which is preliminary data.</text>
</comment>
<keyword evidence="10" id="KW-1185">Reference proteome</keyword>